<keyword evidence="2" id="KW-0433">Leucine-rich repeat</keyword>
<dbReference type="Pfam" id="PF13516">
    <property type="entry name" value="LRR_6"/>
    <property type="match status" value="6"/>
</dbReference>
<name>A0ABQ8UJD7_9EUKA</name>
<dbReference type="Gene3D" id="3.80.10.10">
    <property type="entry name" value="Ribonuclease Inhibitor"/>
    <property type="match status" value="3"/>
</dbReference>
<keyword evidence="6" id="KW-1185">Reference proteome</keyword>
<dbReference type="SMART" id="SM00368">
    <property type="entry name" value="LRR_RI"/>
    <property type="match status" value="6"/>
</dbReference>
<keyword evidence="3" id="KW-0677">Repeat</keyword>
<gene>
    <name evidence="5" type="ORF">PAPYR_4619</name>
</gene>
<evidence type="ECO:0000256" key="3">
    <source>
        <dbReference type="ARBA" id="ARBA00022737"/>
    </source>
</evidence>
<evidence type="ECO:0000256" key="4">
    <source>
        <dbReference type="SAM" id="MobiDB-lite"/>
    </source>
</evidence>
<proteinExistence type="predicted"/>
<dbReference type="Proteomes" id="UP001141327">
    <property type="component" value="Unassembled WGS sequence"/>
</dbReference>
<evidence type="ECO:0000256" key="2">
    <source>
        <dbReference type="ARBA" id="ARBA00022614"/>
    </source>
</evidence>
<feature type="region of interest" description="Disordered" evidence="4">
    <location>
        <begin position="519"/>
        <end position="545"/>
    </location>
</feature>
<dbReference type="InterPro" id="IPR032675">
    <property type="entry name" value="LRR_dom_sf"/>
</dbReference>
<comment type="caution">
    <text evidence="5">The sequence shown here is derived from an EMBL/GenBank/DDBJ whole genome shotgun (WGS) entry which is preliminary data.</text>
</comment>
<keyword evidence="1" id="KW-0343">GTPase activation</keyword>
<evidence type="ECO:0000256" key="1">
    <source>
        <dbReference type="ARBA" id="ARBA00022468"/>
    </source>
</evidence>
<dbReference type="EMBL" id="JAPMOS010000020">
    <property type="protein sequence ID" value="KAJ4459328.1"/>
    <property type="molecule type" value="Genomic_DNA"/>
</dbReference>
<sequence length="1051" mass="112962">MDPPQFGTIPWARPSLSHTMRCQIFNGVDDALGVTKIRRTMAALSAHAPPSRDELFRVFSSDKRKFLLTVRNVKGVFPLSDDGKPRKVQINISFDNTPSDGYVFEMEGGTYAAEHFQWDYETMRPDDVNHKFLKVECSTIGLFRARTHIGTGSVPIDHIMAGPPVRIIDIYTPDGTPAGKVEMEFHCRQLETIKITPHQWTLGFDQPNPAARYTLKYAVAWPPPTATGVENHLPEGSRMTTQVSGGPLVHWDVAPLIQTTCSLDLLLASDLAIELLQDGVLRASGAGDPTIFGPTLSGQLTFENLPVVAQMVPCDPRLPSRYESPDRYINCRPATPFKHISHPGGRSSPGDLITPECRDIFFLATLPFLLFCVQRPHDYVPICPVPVPYPVPVPPNPLALFEAMRRFLQQFGADICRNPAGDVILIPGRSVLPDGWFDWQQLCRYLTESFVSYECTHCLKPCVIPPATSAPAGPTSASSASAASPCAAAAAPAAPASAPAAPADSSASAPVAPAASSASAPAAPAAPASAPASAPAAPAAPASAPVVPVTPAGPATGDGAATSVTTAVDAGVVAGLQEEVHRRTEAELAATLELRLSDGERAALSAARSHEGEWLELTEMGIGDDCATCLATWLQTNRTITVLNLGKNTIGDEGAQALAAVLAPNNALRVLCLSDNRIADDGARALAEMLERNRAIEQHSPRCKPARCDLRTINAIAILPSRRVSDFSFHGLGGGILQLNIQHNRIGVNGARAILAALEHNHTLQELSLRETFIRDDGAQALGAILEHNNTVLRKLDLSDNVIRDDGARALGSMLKHNTILKMLDLSGNWIGDDGARALGVALKSNTTLEKLVLTDQDSYDSWKATNKTHMEVRVNLDQTVAQLKTMINEKNGGSSFALAVNGNPLPASRKCSTLALSNSSALSTIESPPAQLFKEGMVPAPPPSRFGTYRTLSSAQFRELCGYWTTETRSIALLPNWTCKMEENGIWSQGSWCAFAESDWPRVVLEVLPVLPAGADPSQKPLPLMSQRTLVIPFRLETGTLENGWVKSTF</sequence>
<dbReference type="PANTHER" id="PTHR24113">
    <property type="entry name" value="RAN GTPASE-ACTIVATING PROTEIN 1"/>
    <property type="match status" value="1"/>
</dbReference>
<dbReference type="SUPFAM" id="SSF52047">
    <property type="entry name" value="RNI-like"/>
    <property type="match status" value="1"/>
</dbReference>
<organism evidence="5 6">
    <name type="scientific">Paratrimastix pyriformis</name>
    <dbReference type="NCBI Taxonomy" id="342808"/>
    <lineage>
        <taxon>Eukaryota</taxon>
        <taxon>Metamonada</taxon>
        <taxon>Preaxostyla</taxon>
        <taxon>Paratrimastigidae</taxon>
        <taxon>Paratrimastix</taxon>
    </lineage>
</organism>
<dbReference type="InterPro" id="IPR001611">
    <property type="entry name" value="Leu-rich_rpt"/>
</dbReference>
<dbReference type="InterPro" id="IPR027038">
    <property type="entry name" value="RanGap"/>
</dbReference>
<evidence type="ECO:0000313" key="5">
    <source>
        <dbReference type="EMBL" id="KAJ4459328.1"/>
    </source>
</evidence>
<dbReference type="PANTHER" id="PTHR24113:SF12">
    <property type="entry name" value="RAN GTPASE-ACTIVATING PROTEIN 1"/>
    <property type="match status" value="1"/>
</dbReference>
<reference evidence="5" key="1">
    <citation type="journal article" date="2022" name="bioRxiv">
        <title>Genomics of Preaxostyla Flagellates Illuminates Evolutionary Transitions and the Path Towards Mitochondrial Loss.</title>
        <authorList>
            <person name="Novak L.V.F."/>
            <person name="Treitli S.C."/>
            <person name="Pyrih J."/>
            <person name="Halakuc P."/>
            <person name="Pipaliya S.V."/>
            <person name="Vacek V."/>
            <person name="Brzon O."/>
            <person name="Soukal P."/>
            <person name="Eme L."/>
            <person name="Dacks J.B."/>
            <person name="Karnkowska A."/>
            <person name="Elias M."/>
            <person name="Hampl V."/>
        </authorList>
    </citation>
    <scope>NUCLEOTIDE SEQUENCE</scope>
    <source>
        <strain evidence="5">RCP-MX</strain>
    </source>
</reference>
<protein>
    <submittedName>
        <fullName evidence="5">Uncharacterized protein</fullName>
    </submittedName>
</protein>
<evidence type="ECO:0000313" key="6">
    <source>
        <dbReference type="Proteomes" id="UP001141327"/>
    </source>
</evidence>
<accession>A0ABQ8UJD7</accession>